<reference evidence="4" key="1">
    <citation type="journal article" date="2019" name="Int. J. Syst. Evol. Microbiol.">
        <title>The Global Catalogue of Microorganisms (GCM) 10K type strain sequencing project: providing services to taxonomists for standard genome sequencing and annotation.</title>
        <authorList>
            <consortium name="The Broad Institute Genomics Platform"/>
            <consortium name="The Broad Institute Genome Sequencing Center for Infectious Disease"/>
            <person name="Wu L."/>
            <person name="Ma J."/>
        </authorList>
    </citation>
    <scope>NUCLEOTIDE SEQUENCE [LARGE SCALE GENOMIC DNA]</scope>
    <source>
        <strain evidence="4">CECT 7698</strain>
    </source>
</reference>
<proteinExistence type="predicted"/>
<evidence type="ECO:0008006" key="5">
    <source>
        <dbReference type="Google" id="ProtNLM"/>
    </source>
</evidence>
<dbReference type="Proteomes" id="UP001595579">
    <property type="component" value="Unassembled WGS sequence"/>
</dbReference>
<keyword evidence="2" id="KW-0732">Signal</keyword>
<evidence type="ECO:0000256" key="2">
    <source>
        <dbReference type="SAM" id="SignalP"/>
    </source>
</evidence>
<evidence type="ECO:0000313" key="3">
    <source>
        <dbReference type="EMBL" id="MFC3282367.1"/>
    </source>
</evidence>
<keyword evidence="4" id="KW-1185">Reference proteome</keyword>
<feature type="signal peptide" evidence="2">
    <location>
        <begin position="1"/>
        <end position="22"/>
    </location>
</feature>
<dbReference type="EMBL" id="JBHRUG010000002">
    <property type="protein sequence ID" value="MFC3282367.1"/>
    <property type="molecule type" value="Genomic_DNA"/>
</dbReference>
<dbReference type="RefSeq" id="WP_386771047.1">
    <property type="nucleotide sequence ID" value="NZ_JBHRUG010000002.1"/>
</dbReference>
<name>A0ABV7LIM5_9GAMM</name>
<accession>A0ABV7LIM5</accession>
<sequence length="182" mass="19117">MRVWSGWLRGLGIGVVASLSLAACGDNNDDAAAPVAEPERNVEAASSNPEAAPAPEPFSEPVAISASAEPLPDRRLRVSGETNLPDDAVLLIIVERRASGVRWRHRTSVSDGRFSAEPFGPGSGLPDGTYTITVSLQPASVQPQAVQARIGDRGQHLSGPLVYESVHQGTTAEYSITYTMGG</sequence>
<feature type="region of interest" description="Disordered" evidence="1">
    <location>
        <begin position="38"/>
        <end position="58"/>
    </location>
</feature>
<organism evidence="3 4">
    <name type="scientific">Litchfieldella rifensis</name>
    <dbReference type="NCBI Taxonomy" id="762643"/>
    <lineage>
        <taxon>Bacteria</taxon>
        <taxon>Pseudomonadati</taxon>
        <taxon>Pseudomonadota</taxon>
        <taxon>Gammaproteobacteria</taxon>
        <taxon>Oceanospirillales</taxon>
        <taxon>Halomonadaceae</taxon>
        <taxon>Litchfieldella</taxon>
    </lineage>
</organism>
<protein>
    <recommendedName>
        <fullName evidence="5">Lipoprotein</fullName>
    </recommendedName>
</protein>
<gene>
    <name evidence="3" type="ORF">ACFOEV_01915</name>
</gene>
<comment type="caution">
    <text evidence="3">The sequence shown here is derived from an EMBL/GenBank/DDBJ whole genome shotgun (WGS) entry which is preliminary data.</text>
</comment>
<evidence type="ECO:0000256" key="1">
    <source>
        <dbReference type="SAM" id="MobiDB-lite"/>
    </source>
</evidence>
<feature type="chain" id="PRO_5045180123" description="Lipoprotein" evidence="2">
    <location>
        <begin position="23"/>
        <end position="182"/>
    </location>
</feature>
<dbReference type="PROSITE" id="PS51257">
    <property type="entry name" value="PROKAR_LIPOPROTEIN"/>
    <property type="match status" value="1"/>
</dbReference>
<evidence type="ECO:0000313" key="4">
    <source>
        <dbReference type="Proteomes" id="UP001595579"/>
    </source>
</evidence>